<proteinExistence type="predicted"/>
<sequence>MEKIKNLFVKIDRSDINENMKNLITDGHIDSFDIVMLVNEIEALYKKPLSANFIDESNFESFESIQNMLKIAYGA</sequence>
<evidence type="ECO:0000313" key="1">
    <source>
        <dbReference type="EMBL" id="AQW88455.1"/>
    </source>
</evidence>
<evidence type="ECO:0000313" key="2">
    <source>
        <dbReference type="Proteomes" id="UP000190868"/>
    </source>
</evidence>
<keyword evidence="1" id="KW-0808">Transferase</keyword>
<dbReference type="Gene3D" id="1.10.1200.10">
    <property type="entry name" value="ACP-like"/>
    <property type="match status" value="1"/>
</dbReference>
<dbReference type="SUPFAM" id="SSF47336">
    <property type="entry name" value="ACP-like"/>
    <property type="match status" value="1"/>
</dbReference>
<name>A0A1S6U9U0_9BACT</name>
<protein>
    <submittedName>
        <fullName evidence="1">Formyltransferase domain-containing protein</fullName>
    </submittedName>
</protein>
<dbReference type="RefSeq" id="WP_078423945.1">
    <property type="nucleotide sequence ID" value="NZ_CP017018.1"/>
</dbReference>
<reference evidence="2" key="1">
    <citation type="submission" date="2016-09" db="EMBL/GenBank/DDBJ databases">
        <title>Comparative genomics of the Campylobacter concisus group.</title>
        <authorList>
            <person name="Miller W.G."/>
            <person name="Yee E."/>
            <person name="Chapman M.H."/>
            <person name="Huynh S."/>
            <person name="Bono J.L."/>
            <person name="On S.L.W."/>
            <person name="StLeger J."/>
            <person name="Foster G."/>
            <person name="Parker C.T."/>
        </authorList>
    </citation>
    <scope>NUCLEOTIDE SEQUENCE [LARGE SCALE GENOMIC DNA]</scope>
    <source>
        <strain evidence="2">RM18021</strain>
    </source>
</reference>
<dbReference type="KEGG" id="cpin:CPIN18020_1623"/>
<dbReference type="GO" id="GO:0016740">
    <property type="term" value="F:transferase activity"/>
    <property type="evidence" value="ECO:0007669"/>
    <property type="project" value="UniProtKB-KW"/>
</dbReference>
<dbReference type="EMBL" id="CP017258">
    <property type="protein sequence ID" value="AQW88455.1"/>
    <property type="molecule type" value="Genomic_DNA"/>
</dbReference>
<accession>A0A1S6U9U0</accession>
<dbReference type="Proteomes" id="UP000190868">
    <property type="component" value="Chromosome"/>
</dbReference>
<dbReference type="AlphaFoldDB" id="A0A1S6U9U0"/>
<organism evidence="1 2">
    <name type="scientific">Campylobacter pinnipediorum subsp. caledonicus</name>
    <dbReference type="NCBI Taxonomy" id="1874362"/>
    <lineage>
        <taxon>Bacteria</taxon>
        <taxon>Pseudomonadati</taxon>
        <taxon>Campylobacterota</taxon>
        <taxon>Epsilonproteobacteria</taxon>
        <taxon>Campylobacterales</taxon>
        <taxon>Campylobacteraceae</taxon>
        <taxon>Campylobacter</taxon>
    </lineage>
</organism>
<keyword evidence="2" id="KW-1185">Reference proteome</keyword>
<dbReference type="GeneID" id="56567263"/>
<gene>
    <name evidence="1" type="ORF">CPIN18021_1677</name>
</gene>
<dbReference type="InterPro" id="IPR036736">
    <property type="entry name" value="ACP-like_sf"/>
</dbReference>